<evidence type="ECO:0000256" key="1">
    <source>
        <dbReference type="SAM" id="MobiDB-lite"/>
    </source>
</evidence>
<comment type="caution">
    <text evidence="3">The sequence shown here is derived from an EMBL/GenBank/DDBJ whole genome shotgun (WGS) entry which is preliminary data.</text>
</comment>
<keyword evidence="4" id="KW-1185">Reference proteome</keyword>
<organism evidence="3 4">
    <name type="scientific">Mytilus galloprovincialis</name>
    <name type="common">Mediterranean mussel</name>
    <dbReference type="NCBI Taxonomy" id="29158"/>
    <lineage>
        <taxon>Eukaryota</taxon>
        <taxon>Metazoa</taxon>
        <taxon>Spiralia</taxon>
        <taxon>Lophotrochozoa</taxon>
        <taxon>Mollusca</taxon>
        <taxon>Bivalvia</taxon>
        <taxon>Autobranchia</taxon>
        <taxon>Pteriomorphia</taxon>
        <taxon>Mytilida</taxon>
        <taxon>Mytiloidea</taxon>
        <taxon>Mytilidae</taxon>
        <taxon>Mytilinae</taxon>
        <taxon>Mytilus</taxon>
    </lineage>
</organism>
<dbReference type="OrthoDB" id="6159946at2759"/>
<feature type="region of interest" description="Disordered" evidence="1">
    <location>
        <begin position="175"/>
        <end position="195"/>
    </location>
</feature>
<dbReference type="EMBL" id="UYJE01003331">
    <property type="protein sequence ID" value="VDI18365.1"/>
    <property type="molecule type" value="Genomic_DNA"/>
</dbReference>
<accession>A0A8B6FS83</accession>
<name>A0A8B6FS83_MYTGA</name>
<protein>
    <submittedName>
        <fullName evidence="3">Uncharacterized protein</fullName>
    </submittedName>
</protein>
<evidence type="ECO:0000313" key="2">
    <source>
        <dbReference type="EMBL" id="VDI18365.1"/>
    </source>
</evidence>
<feature type="compositionally biased region" description="Basic and acidic residues" evidence="1">
    <location>
        <begin position="186"/>
        <end position="195"/>
    </location>
</feature>
<sequence>MASLAFQPYVDKENAGSFGVRPNKGQIGGGLGKVFNKGNEQSLVTPRRALGDVNRDLKAVNNGPGLKPMQKPSGLPLQSKGLQMKSANIQPLTGRSGNIMQKPSVNENLRKKSISTNKVTVKIEPVHKRLAEDIEHMHIPKEEEDDFEDIWPKSDRISTYLNKLVRWRPPCLFGELPDSSDEEEEKLERQRMKEEEERKMVASLAKYSTQKSDCSDEFRFEDLLEPEDFEDVPLPSISLDNSIDLLPNIGPLQLKE</sequence>
<dbReference type="EMBL" id="UYJE01007342">
    <property type="protein sequence ID" value="VDI53915.1"/>
    <property type="molecule type" value="Genomic_DNA"/>
</dbReference>
<evidence type="ECO:0000313" key="3">
    <source>
        <dbReference type="EMBL" id="VDI53915.1"/>
    </source>
</evidence>
<reference evidence="3" key="1">
    <citation type="submission" date="2018-11" db="EMBL/GenBank/DDBJ databases">
        <authorList>
            <person name="Alioto T."/>
            <person name="Alioto T."/>
        </authorList>
    </citation>
    <scope>NUCLEOTIDE SEQUENCE</scope>
</reference>
<evidence type="ECO:0000313" key="4">
    <source>
        <dbReference type="Proteomes" id="UP000596742"/>
    </source>
</evidence>
<proteinExistence type="predicted"/>
<dbReference type="Proteomes" id="UP000596742">
    <property type="component" value="Unassembled WGS sequence"/>
</dbReference>
<dbReference type="AlphaFoldDB" id="A0A8B6FS83"/>
<gene>
    <name evidence="2" type="ORF">MGAL_10B008107</name>
    <name evidence="3" type="ORF">MGAL_10B025792</name>
</gene>